<comment type="cofactor">
    <cofactor evidence="2 7 8">
        <name>Mg(2+)</name>
        <dbReference type="ChEBI" id="CHEBI:18420"/>
    </cofactor>
</comment>
<evidence type="ECO:0000256" key="8">
    <source>
        <dbReference type="RuleBase" id="RU364068"/>
    </source>
</evidence>
<dbReference type="GO" id="GO:0046872">
    <property type="term" value="F:metal ion binding"/>
    <property type="evidence" value="ECO:0007669"/>
    <property type="project" value="UniProtKB-KW"/>
</dbReference>
<comment type="catalytic activity">
    <reaction evidence="1 8">
        <text>a myo-inositol phosphate + H2O = myo-inositol + phosphate</text>
        <dbReference type="Rhea" id="RHEA:24056"/>
        <dbReference type="ChEBI" id="CHEBI:15377"/>
        <dbReference type="ChEBI" id="CHEBI:17268"/>
        <dbReference type="ChEBI" id="CHEBI:43474"/>
        <dbReference type="ChEBI" id="CHEBI:84139"/>
        <dbReference type="EC" id="3.1.3.25"/>
    </reaction>
</comment>
<evidence type="ECO:0000256" key="3">
    <source>
        <dbReference type="ARBA" id="ARBA00009759"/>
    </source>
</evidence>
<dbReference type="UniPathway" id="UPA00823">
    <property type="reaction ID" value="UER00788"/>
</dbReference>
<dbReference type="InterPro" id="IPR020583">
    <property type="entry name" value="Inositol_monoP_metal-BS"/>
</dbReference>
<dbReference type="GO" id="GO:0046854">
    <property type="term" value="P:phosphatidylinositol phosphate biosynthetic process"/>
    <property type="evidence" value="ECO:0007669"/>
    <property type="project" value="InterPro"/>
</dbReference>
<evidence type="ECO:0000313" key="9">
    <source>
        <dbReference type="EMBL" id="CAD9676640.1"/>
    </source>
</evidence>
<protein>
    <recommendedName>
        <fullName evidence="8">Inositol-1-monophosphatase</fullName>
        <ecNumber evidence="8">3.1.3.25</ecNumber>
    </recommendedName>
</protein>
<evidence type="ECO:0000256" key="1">
    <source>
        <dbReference type="ARBA" id="ARBA00001033"/>
    </source>
</evidence>
<feature type="binding site" evidence="7">
    <location>
        <position position="136"/>
    </location>
    <ligand>
        <name>Mg(2+)</name>
        <dbReference type="ChEBI" id="CHEBI:18420"/>
        <label>1</label>
        <note>catalytic</note>
    </ligand>
</feature>
<dbReference type="PANTHER" id="PTHR20854">
    <property type="entry name" value="INOSITOL MONOPHOSPHATASE"/>
    <property type="match status" value="1"/>
</dbReference>
<evidence type="ECO:0000256" key="7">
    <source>
        <dbReference type="PIRSR" id="PIRSR600760-2"/>
    </source>
</evidence>
<dbReference type="PROSITE" id="PS00630">
    <property type="entry name" value="IMP_2"/>
    <property type="match status" value="1"/>
</dbReference>
<keyword evidence="6 7" id="KW-0460">Magnesium</keyword>
<accession>A0A7S2W9W7</accession>
<evidence type="ECO:0000256" key="5">
    <source>
        <dbReference type="ARBA" id="ARBA00022801"/>
    </source>
</evidence>
<comment type="pathway">
    <text evidence="8">Polyol metabolism; myo-inositol biosynthesis; myo-inositol from D-glucose 6-phosphate: step 2/2.</text>
</comment>
<dbReference type="Gene3D" id="3.40.190.80">
    <property type="match status" value="1"/>
</dbReference>
<proteinExistence type="inferred from homology"/>
<dbReference type="Pfam" id="PF00459">
    <property type="entry name" value="Inositol_P"/>
    <property type="match status" value="1"/>
</dbReference>
<feature type="binding site" evidence="7">
    <location>
        <position position="165"/>
    </location>
    <ligand>
        <name>Mg(2+)</name>
        <dbReference type="ChEBI" id="CHEBI:18420"/>
        <label>1</label>
        <note>catalytic</note>
    </ligand>
</feature>
<gene>
    <name evidence="9" type="ORF">EANT1437_LOCUS8499</name>
</gene>
<sequence>MLSKNNKFSILSSASSTSLLFFFTFLVVSVNSLTSFDTLKPSVFGIGRNNIALFMSSSSNSKSELPPLEMLNSVLKVAIDASKKAGEIIVGNAGGAEVTKTKANSRDLLTLIDPLCEKIIRETVLASFPDHDFLGEEDVPPGKEASTAALDAKLAKSNDFLWIVDPIDGTSNFVHGMPLCMPSVACAYKGQVVVGVIYDPHRDEMFTAIRGQGAQLNGKPIHVGQQDDIGDAIVAMGSPPAPESLQMSLQAIQHLMPKVRTIRMLGSAALMLAWVANGRLTCYWEYDLSSWDVAAGALLVTEAGGKFTDLEDNPYDLRIRKICASNGKVHGQVLNVLNEAGVI</sequence>
<keyword evidence="5 8" id="KW-0378">Hydrolase</keyword>
<dbReference type="InterPro" id="IPR033942">
    <property type="entry name" value="IMPase"/>
</dbReference>
<keyword evidence="4 7" id="KW-0479">Metal-binding</keyword>
<name>A0A7S2W9W7_9STRA</name>
<comment type="similarity">
    <text evidence="3 8">Belongs to the inositol monophosphatase superfamily.</text>
</comment>
<organism evidence="9">
    <name type="scientific">Eucampia antarctica</name>
    <dbReference type="NCBI Taxonomy" id="49252"/>
    <lineage>
        <taxon>Eukaryota</taxon>
        <taxon>Sar</taxon>
        <taxon>Stramenopiles</taxon>
        <taxon>Ochrophyta</taxon>
        <taxon>Bacillariophyta</taxon>
        <taxon>Mediophyceae</taxon>
        <taxon>Biddulphiophycidae</taxon>
        <taxon>Hemiaulales</taxon>
        <taxon>Hemiaulaceae</taxon>
        <taxon>Eucampia</taxon>
    </lineage>
</organism>
<feature type="binding site" evidence="7">
    <location>
        <position position="168"/>
    </location>
    <ligand>
        <name>Mg(2+)</name>
        <dbReference type="ChEBI" id="CHEBI:18420"/>
        <label>1</label>
        <note>catalytic</note>
    </ligand>
</feature>
<dbReference type="FunFam" id="3.30.540.10:FF:000013">
    <property type="entry name" value="Inositol-1-monophosphatase"/>
    <property type="match status" value="1"/>
</dbReference>
<dbReference type="InterPro" id="IPR022337">
    <property type="entry name" value="Inositol_monophosphatase_SuhB"/>
</dbReference>
<dbReference type="EMBL" id="HBHI01016518">
    <property type="protein sequence ID" value="CAD9676640.1"/>
    <property type="molecule type" value="Transcribed_RNA"/>
</dbReference>
<dbReference type="GO" id="GO:0007165">
    <property type="term" value="P:signal transduction"/>
    <property type="evidence" value="ECO:0007669"/>
    <property type="project" value="TreeGrafter"/>
</dbReference>
<dbReference type="PRINTS" id="PR00377">
    <property type="entry name" value="IMPHPHTASES"/>
</dbReference>
<dbReference type="InterPro" id="IPR020550">
    <property type="entry name" value="Inositol_monophosphatase_CS"/>
</dbReference>
<feature type="binding site" evidence="7">
    <location>
        <position position="292"/>
    </location>
    <ligand>
        <name>Mg(2+)</name>
        <dbReference type="ChEBI" id="CHEBI:18420"/>
        <label>1</label>
        <note>catalytic</note>
    </ligand>
</feature>
<dbReference type="AlphaFoldDB" id="A0A7S2W9W7"/>
<dbReference type="Gene3D" id="3.30.540.10">
    <property type="entry name" value="Fructose-1,6-Bisphosphatase, subunit A, domain 1"/>
    <property type="match status" value="1"/>
</dbReference>
<dbReference type="EC" id="3.1.3.25" evidence="8"/>
<dbReference type="PROSITE" id="PS00629">
    <property type="entry name" value="IMP_1"/>
    <property type="match status" value="1"/>
</dbReference>
<feature type="binding site" evidence="7">
    <location>
        <position position="167"/>
    </location>
    <ligand>
        <name>Mg(2+)</name>
        <dbReference type="ChEBI" id="CHEBI:18420"/>
        <label>1</label>
        <note>catalytic</note>
    </ligand>
</feature>
<dbReference type="InterPro" id="IPR000760">
    <property type="entry name" value="Inositol_monophosphatase-like"/>
</dbReference>
<dbReference type="CDD" id="cd01639">
    <property type="entry name" value="IMPase"/>
    <property type="match status" value="1"/>
</dbReference>
<evidence type="ECO:0000256" key="6">
    <source>
        <dbReference type="ARBA" id="ARBA00022842"/>
    </source>
</evidence>
<dbReference type="PANTHER" id="PTHR20854:SF4">
    <property type="entry name" value="INOSITOL-1-MONOPHOSPHATASE-RELATED"/>
    <property type="match status" value="1"/>
</dbReference>
<dbReference type="GO" id="GO:0008934">
    <property type="term" value="F:inositol monophosphate 1-phosphatase activity"/>
    <property type="evidence" value="ECO:0007669"/>
    <property type="project" value="InterPro"/>
</dbReference>
<dbReference type="GO" id="GO:0006021">
    <property type="term" value="P:inositol biosynthetic process"/>
    <property type="evidence" value="ECO:0007669"/>
    <property type="project" value="UniProtKB-UniPathway"/>
</dbReference>
<dbReference type="PRINTS" id="PR01959">
    <property type="entry name" value="SBIMPHPHTASE"/>
</dbReference>
<evidence type="ECO:0000256" key="4">
    <source>
        <dbReference type="ARBA" id="ARBA00022723"/>
    </source>
</evidence>
<reference evidence="9" key="1">
    <citation type="submission" date="2021-01" db="EMBL/GenBank/DDBJ databases">
        <authorList>
            <person name="Corre E."/>
            <person name="Pelletier E."/>
            <person name="Niang G."/>
            <person name="Scheremetjew M."/>
            <person name="Finn R."/>
            <person name="Kale V."/>
            <person name="Holt S."/>
            <person name="Cochrane G."/>
            <person name="Meng A."/>
            <person name="Brown T."/>
            <person name="Cohen L."/>
        </authorList>
    </citation>
    <scope>NUCLEOTIDE SEQUENCE</scope>
    <source>
        <strain evidence="9">CCMP1452</strain>
    </source>
</reference>
<dbReference type="SUPFAM" id="SSF56655">
    <property type="entry name" value="Carbohydrate phosphatase"/>
    <property type="match status" value="1"/>
</dbReference>
<evidence type="ECO:0000256" key="2">
    <source>
        <dbReference type="ARBA" id="ARBA00001946"/>
    </source>
</evidence>